<dbReference type="RefSeq" id="WP_121164081.1">
    <property type="nucleotide sequence ID" value="NZ_RAPE01000001.1"/>
</dbReference>
<dbReference type="FunFam" id="3.40.50.720:FF:000311">
    <property type="entry name" value="Ornithine cyclodeaminase"/>
    <property type="match status" value="1"/>
</dbReference>
<dbReference type="PIRSF" id="PIRSF001439">
    <property type="entry name" value="CryM"/>
    <property type="match status" value="1"/>
</dbReference>
<gene>
    <name evidence="2" type="ORF">D6850_04275</name>
</gene>
<dbReference type="AlphaFoldDB" id="A0A3A8B4P3"/>
<dbReference type="GO" id="GO:0019752">
    <property type="term" value="P:carboxylic acid metabolic process"/>
    <property type="evidence" value="ECO:0007669"/>
    <property type="project" value="UniProtKB-ARBA"/>
</dbReference>
<evidence type="ECO:0000256" key="1">
    <source>
        <dbReference type="ARBA" id="ARBA00008903"/>
    </source>
</evidence>
<proteinExistence type="inferred from homology"/>
<name>A0A3A8B4P3_9RHOB</name>
<keyword evidence="3" id="KW-1185">Reference proteome</keyword>
<dbReference type="Pfam" id="PF02423">
    <property type="entry name" value="OCD_Mu_crystall"/>
    <property type="match status" value="1"/>
</dbReference>
<dbReference type="PANTHER" id="PTHR13812">
    <property type="entry name" value="KETIMINE REDUCTASE MU-CRYSTALLIN"/>
    <property type="match status" value="1"/>
</dbReference>
<dbReference type="EMBL" id="RAPE01000001">
    <property type="protein sequence ID" value="RKF16761.1"/>
    <property type="molecule type" value="Genomic_DNA"/>
</dbReference>
<dbReference type="Gene3D" id="3.40.50.720">
    <property type="entry name" value="NAD(P)-binding Rossmann-like Domain"/>
    <property type="match status" value="1"/>
</dbReference>
<comment type="caution">
    <text evidence="2">The sequence shown here is derived from an EMBL/GenBank/DDBJ whole genome shotgun (WGS) entry which is preliminary data.</text>
</comment>
<dbReference type="Proteomes" id="UP000281128">
    <property type="component" value="Unassembled WGS sequence"/>
</dbReference>
<dbReference type="GO" id="GO:0005737">
    <property type="term" value="C:cytoplasm"/>
    <property type="evidence" value="ECO:0007669"/>
    <property type="project" value="TreeGrafter"/>
</dbReference>
<accession>A0A3A8B4P3</accession>
<evidence type="ECO:0000313" key="3">
    <source>
        <dbReference type="Proteomes" id="UP000281128"/>
    </source>
</evidence>
<evidence type="ECO:0000313" key="2">
    <source>
        <dbReference type="EMBL" id="RKF16761.1"/>
    </source>
</evidence>
<reference evidence="2 3" key="1">
    <citation type="submission" date="2018-09" db="EMBL/GenBank/DDBJ databases">
        <title>Roseovarius spongiae sp. nov., isolated from a marine sponge.</title>
        <authorList>
            <person name="Zhuang L."/>
            <person name="Luo L."/>
        </authorList>
    </citation>
    <scope>NUCLEOTIDE SEQUENCE [LARGE SCALE GENOMIC DNA]</scope>
    <source>
        <strain evidence="2 3">HN-E21</strain>
    </source>
</reference>
<dbReference type="GO" id="GO:0016491">
    <property type="term" value="F:oxidoreductase activity"/>
    <property type="evidence" value="ECO:0007669"/>
    <property type="project" value="UniProtKB-ARBA"/>
</dbReference>
<dbReference type="Gene3D" id="3.30.1780.10">
    <property type="entry name" value="ornithine cyclodeaminase, domain 1"/>
    <property type="match status" value="1"/>
</dbReference>
<protein>
    <submittedName>
        <fullName evidence="2">Ornithine cyclodeaminase</fullName>
    </submittedName>
</protein>
<dbReference type="InterPro" id="IPR036291">
    <property type="entry name" value="NAD(P)-bd_dom_sf"/>
</dbReference>
<sequence length="313" mass="33022">MQTIDARKVHALLPYEALIPALRRSHEGERPLADSQVMDDPSGSGNRFVTLPGWMEGGMVVVKMVGVFPANRDRDPPLGSVLGAVAGFDGETGAPLLVADGEAMTYRKTAAISGLGAALLAPPEPRELLVVGAGGLGPHVAMAHMAARPSITRVRIWNRTPQRAETLAADLRAQAFDAQPAPDLDAAVARADVITCVTMSTAPLVKGALLKPGAHVDLVGAYMPDMREADDDVMRRGTLWTCGGDSIGRCGEVTLPLASGALVREDIRGDLFALVQGRDAGRARADEITVFKNIGGAHQDIFATAILRDRLEA</sequence>
<organism evidence="2 3">
    <name type="scientific">Roseovarius spongiae</name>
    <dbReference type="NCBI Taxonomy" id="2320272"/>
    <lineage>
        <taxon>Bacteria</taxon>
        <taxon>Pseudomonadati</taxon>
        <taxon>Pseudomonadota</taxon>
        <taxon>Alphaproteobacteria</taxon>
        <taxon>Rhodobacterales</taxon>
        <taxon>Roseobacteraceae</taxon>
        <taxon>Roseovarius</taxon>
    </lineage>
</organism>
<dbReference type="OrthoDB" id="9785971at2"/>
<dbReference type="SUPFAM" id="SSF51735">
    <property type="entry name" value="NAD(P)-binding Rossmann-fold domains"/>
    <property type="match status" value="1"/>
</dbReference>
<dbReference type="PANTHER" id="PTHR13812:SF19">
    <property type="entry name" value="KETIMINE REDUCTASE MU-CRYSTALLIN"/>
    <property type="match status" value="1"/>
</dbReference>
<dbReference type="InterPro" id="IPR003462">
    <property type="entry name" value="ODC_Mu_crystall"/>
</dbReference>
<comment type="similarity">
    <text evidence="1">Belongs to the ornithine cyclodeaminase/mu-crystallin family.</text>
</comment>
<dbReference type="InterPro" id="IPR023401">
    <property type="entry name" value="ODC_N"/>
</dbReference>